<dbReference type="PANTHER" id="PTHR33164:SF64">
    <property type="entry name" value="TRANSCRIPTIONAL REGULATOR SLYA"/>
    <property type="match status" value="1"/>
</dbReference>
<dbReference type="InterPro" id="IPR039422">
    <property type="entry name" value="MarR/SlyA-like"/>
</dbReference>
<dbReference type="SMART" id="SM00347">
    <property type="entry name" value="HTH_MARR"/>
    <property type="match status" value="1"/>
</dbReference>
<keyword evidence="1" id="KW-0805">Transcription regulation</keyword>
<feature type="region of interest" description="Disordered" evidence="4">
    <location>
        <begin position="56"/>
        <end position="320"/>
    </location>
</feature>
<feature type="compositionally biased region" description="Basic and acidic residues" evidence="4">
    <location>
        <begin position="359"/>
        <end position="379"/>
    </location>
</feature>
<dbReference type="PANTHER" id="PTHR33164">
    <property type="entry name" value="TRANSCRIPTIONAL REGULATOR, MARR FAMILY"/>
    <property type="match status" value="1"/>
</dbReference>
<feature type="compositionally biased region" description="Basic residues" evidence="4">
    <location>
        <begin position="297"/>
        <end position="315"/>
    </location>
</feature>
<evidence type="ECO:0000313" key="7">
    <source>
        <dbReference type="Proteomes" id="UP000265768"/>
    </source>
</evidence>
<feature type="compositionally biased region" description="Basic and acidic residues" evidence="4">
    <location>
        <begin position="204"/>
        <end position="216"/>
    </location>
</feature>
<accession>A0A3A4AXG6</accession>
<dbReference type="GO" id="GO:0003677">
    <property type="term" value="F:DNA binding"/>
    <property type="evidence" value="ECO:0007669"/>
    <property type="project" value="UniProtKB-KW"/>
</dbReference>
<dbReference type="PROSITE" id="PS50995">
    <property type="entry name" value="HTH_MARR_2"/>
    <property type="match status" value="1"/>
</dbReference>
<keyword evidence="7" id="KW-1185">Reference proteome</keyword>
<dbReference type="SUPFAM" id="SSF46785">
    <property type="entry name" value="Winged helix' DNA-binding domain"/>
    <property type="match status" value="1"/>
</dbReference>
<evidence type="ECO:0000313" key="6">
    <source>
        <dbReference type="EMBL" id="RJL34675.1"/>
    </source>
</evidence>
<dbReference type="Gene3D" id="1.10.10.10">
    <property type="entry name" value="Winged helix-like DNA-binding domain superfamily/Winged helix DNA-binding domain"/>
    <property type="match status" value="1"/>
</dbReference>
<evidence type="ECO:0000256" key="3">
    <source>
        <dbReference type="ARBA" id="ARBA00023163"/>
    </source>
</evidence>
<comment type="caution">
    <text evidence="6">The sequence shown here is derived from an EMBL/GenBank/DDBJ whole genome shotgun (WGS) entry which is preliminary data.</text>
</comment>
<reference evidence="6 7" key="1">
    <citation type="submission" date="2018-09" db="EMBL/GenBank/DDBJ databases">
        <title>YIM 75507 draft genome.</title>
        <authorList>
            <person name="Tang S."/>
            <person name="Feng Y."/>
        </authorList>
    </citation>
    <scope>NUCLEOTIDE SEQUENCE [LARGE SCALE GENOMIC DNA]</scope>
    <source>
        <strain evidence="6 7">YIM 75507</strain>
    </source>
</reference>
<keyword evidence="3" id="KW-0804">Transcription</keyword>
<gene>
    <name evidence="6" type="ORF">D5H75_08335</name>
</gene>
<feature type="compositionally biased region" description="Basic and acidic residues" evidence="4">
    <location>
        <begin position="125"/>
        <end position="135"/>
    </location>
</feature>
<dbReference type="Pfam" id="PF12802">
    <property type="entry name" value="MarR_2"/>
    <property type="match status" value="1"/>
</dbReference>
<dbReference type="OrthoDB" id="4629660at2"/>
<evidence type="ECO:0000256" key="2">
    <source>
        <dbReference type="ARBA" id="ARBA00023125"/>
    </source>
</evidence>
<sequence>MGAPWVRRVARRIEPELENEKVQHLRETCDRRSQRGDHVEVQAVRPGQVHAAVHPAVRQGQPAPPAGHRRPVRHRLHRRDRGRARPPDQLGGHQHALVTALRVGVEQRRARPEPAGVPLRQAEAGVRRDPAEVPHRGVQLPAGVPARAQQPVLLQRPAQPREGPPALRARPVERHEVAPHQAQQHGVRPRRRDRVQQRLVVAEAVRHEPLARDDGPPRPQVPGRRRVHEPRPDVVVAQQVPPPRPPVRDEPVQRGKELARGRLPEQELPRRARPALERRREDVRRRAGQRPRDRQPHVARVRAHHRVHRARRHQGGHLGGHLARRAPAVHGDQLHRAPGQAAGGVHLARGQDGAVQRGGPDEPQHPRQRRDQADPHALGRQEQGLQTVGDHARVARHENEYPPFVTIALGDSLAYLLSRAERGVNRGLAAVLAAEGVTVEQWRILQALSDGCGHSMGDLAAAVLMPHPTVTKAVDRLVDAALVYRGHDPADRRRVAAYLSDRGRDLLARLQGGIAEHHRLVAAAYGAEDTERLMRDLDRLARCLDEL</sequence>
<dbReference type="GO" id="GO:0003700">
    <property type="term" value="F:DNA-binding transcription factor activity"/>
    <property type="evidence" value="ECO:0007669"/>
    <property type="project" value="InterPro"/>
</dbReference>
<dbReference type="GO" id="GO:0006950">
    <property type="term" value="P:response to stress"/>
    <property type="evidence" value="ECO:0007669"/>
    <property type="project" value="TreeGrafter"/>
</dbReference>
<feature type="region of interest" description="Disordered" evidence="4">
    <location>
        <begin position="334"/>
        <end position="385"/>
    </location>
</feature>
<proteinExistence type="predicted"/>
<protein>
    <submittedName>
        <fullName evidence="6">MarR family transcriptional regulator</fullName>
    </submittedName>
</protein>
<dbReference type="InterPro" id="IPR000835">
    <property type="entry name" value="HTH_MarR-typ"/>
</dbReference>
<dbReference type="EMBL" id="QZEY01000002">
    <property type="protein sequence ID" value="RJL34675.1"/>
    <property type="molecule type" value="Genomic_DNA"/>
</dbReference>
<evidence type="ECO:0000259" key="5">
    <source>
        <dbReference type="PROSITE" id="PS50995"/>
    </source>
</evidence>
<dbReference type="AlphaFoldDB" id="A0A3A4AXG6"/>
<dbReference type="Proteomes" id="UP000265768">
    <property type="component" value="Unassembled WGS sequence"/>
</dbReference>
<feature type="compositionally biased region" description="Basic residues" evidence="4">
    <location>
        <begin position="67"/>
        <end position="84"/>
    </location>
</feature>
<feature type="domain" description="HTH marR-type" evidence="5">
    <location>
        <begin position="410"/>
        <end position="542"/>
    </location>
</feature>
<dbReference type="InterPro" id="IPR036390">
    <property type="entry name" value="WH_DNA-bd_sf"/>
</dbReference>
<dbReference type="InterPro" id="IPR036388">
    <property type="entry name" value="WH-like_DNA-bd_sf"/>
</dbReference>
<feature type="compositionally biased region" description="Basic and acidic residues" evidence="4">
    <location>
        <begin position="246"/>
        <end position="296"/>
    </location>
</feature>
<name>A0A3A4AXG6_9ACTN</name>
<organism evidence="6 7">
    <name type="scientific">Bailinhaonella thermotolerans</name>
    <dbReference type="NCBI Taxonomy" id="1070861"/>
    <lineage>
        <taxon>Bacteria</taxon>
        <taxon>Bacillati</taxon>
        <taxon>Actinomycetota</taxon>
        <taxon>Actinomycetes</taxon>
        <taxon>Streptosporangiales</taxon>
        <taxon>Streptosporangiaceae</taxon>
        <taxon>Bailinhaonella</taxon>
    </lineage>
</organism>
<evidence type="ECO:0000256" key="1">
    <source>
        <dbReference type="ARBA" id="ARBA00023015"/>
    </source>
</evidence>
<evidence type="ECO:0000256" key="4">
    <source>
        <dbReference type="SAM" id="MobiDB-lite"/>
    </source>
</evidence>
<keyword evidence="2" id="KW-0238">DNA-binding</keyword>